<sequence length="179" mass="19594">MSNRTRARGAKIPPGATAIRVPRQRRRGFGGRQMGPIILVVPEKPSLAARATYAVGGWVWDRRRSWAPTGIAVVAFVAAAIVHVLAWWTGLVLAPATAAPLVWLWWTSRHRPAEARSVRRWRRGLALLGIAAAAWAALAVAFGPTAGPLELLWLIATIAAQALWLQLRRTSPDPIEEIR</sequence>
<reference evidence="2 3" key="1">
    <citation type="submission" date="2018-05" db="EMBL/GenBank/DDBJ databases">
        <title>Complete genome sequence of sponge-derived Streptomyces sp. HNM0039.</title>
        <authorList>
            <person name="Huang X."/>
            <person name="Zhou S."/>
        </authorList>
    </citation>
    <scope>NUCLEOTIDE SEQUENCE [LARGE SCALE GENOMIC DNA]</scope>
    <source>
        <strain evidence="2 3">HNM0039</strain>
    </source>
</reference>
<evidence type="ECO:0000313" key="3">
    <source>
        <dbReference type="Proteomes" id="UP000244900"/>
    </source>
</evidence>
<dbReference type="Proteomes" id="UP000244900">
    <property type="component" value="Chromosome"/>
</dbReference>
<protein>
    <submittedName>
        <fullName evidence="2">Uncharacterized protein</fullName>
    </submittedName>
</protein>
<feature type="transmembrane region" description="Helical" evidence="1">
    <location>
        <begin position="65"/>
        <end position="82"/>
    </location>
</feature>
<proteinExistence type="predicted"/>
<keyword evidence="1" id="KW-1133">Transmembrane helix</keyword>
<evidence type="ECO:0000313" key="2">
    <source>
        <dbReference type="EMBL" id="AWI30416.1"/>
    </source>
</evidence>
<dbReference type="OrthoDB" id="4335729at2"/>
<dbReference type="KEGG" id="stir:DDW44_17755"/>
<evidence type="ECO:0000256" key="1">
    <source>
        <dbReference type="SAM" id="Phobius"/>
    </source>
</evidence>
<keyword evidence="1" id="KW-0472">Membrane</keyword>
<dbReference type="RefSeq" id="WP_108907048.1">
    <property type="nucleotide sequence ID" value="NZ_CP029188.1"/>
</dbReference>
<keyword evidence="1" id="KW-0812">Transmembrane</keyword>
<gene>
    <name evidence="2" type="ORF">DDW44_17755</name>
</gene>
<organism evidence="2 3">
    <name type="scientific">Streptomyces tirandamycinicus</name>
    <dbReference type="NCBI Taxonomy" id="2174846"/>
    <lineage>
        <taxon>Bacteria</taxon>
        <taxon>Bacillati</taxon>
        <taxon>Actinomycetota</taxon>
        <taxon>Actinomycetes</taxon>
        <taxon>Kitasatosporales</taxon>
        <taxon>Streptomycetaceae</taxon>
        <taxon>Streptomyces</taxon>
    </lineage>
</organism>
<feature type="transmembrane region" description="Helical" evidence="1">
    <location>
        <begin position="126"/>
        <end position="145"/>
    </location>
</feature>
<dbReference type="AlphaFoldDB" id="A0A2S1SVK8"/>
<accession>A0A2S1SVK8</accession>
<dbReference type="EMBL" id="CP029188">
    <property type="protein sequence ID" value="AWI30416.1"/>
    <property type="molecule type" value="Genomic_DNA"/>
</dbReference>
<keyword evidence="3" id="KW-1185">Reference proteome</keyword>
<feature type="transmembrane region" description="Helical" evidence="1">
    <location>
        <begin position="88"/>
        <end position="106"/>
    </location>
</feature>
<name>A0A2S1SVK8_9ACTN</name>